<proteinExistence type="inferred from homology"/>
<reference evidence="7 8" key="1">
    <citation type="journal article" date="2000" name="Proc. Natl. Acad. Sci. U.S.A.">
        <title>Genome sequence of Halobacterium species NRC-1.</title>
        <authorList>
            <person name="Ng W.V."/>
            <person name="Kennedy S.P."/>
            <person name="Mahairas G.G."/>
            <person name="Berquist B."/>
            <person name="Pan M."/>
            <person name="Shukla H.D."/>
            <person name="Lasky S.R."/>
            <person name="Baliga N.S."/>
            <person name="Thorsson V."/>
            <person name="Sbrogna J."/>
            <person name="Swartzell S."/>
            <person name="Weir D."/>
            <person name="Hall J."/>
            <person name="Dahl T.A."/>
            <person name="Welti R."/>
            <person name="Goo Y.A."/>
            <person name="Leithauser B."/>
            <person name="Keller K."/>
            <person name="Cruz R."/>
            <person name="Danson M.J."/>
            <person name="Hough D.W."/>
            <person name="Maddocks D.G."/>
            <person name="Jablonski P.E."/>
            <person name="Krebs M.P."/>
            <person name="Angevine C.M."/>
            <person name="Dale H."/>
            <person name="Isenbarger T.A."/>
            <person name="Peck R.F."/>
            <person name="Pohlschroder M."/>
            <person name="Spudich J.L."/>
            <person name="Jung K.W."/>
            <person name="Alam M."/>
            <person name="Freitas T."/>
            <person name="Hou S."/>
            <person name="Daniels C.J."/>
            <person name="Dennis P.P."/>
            <person name="Omer A.D."/>
            <person name="Ebhardt H."/>
            <person name="Lowe T.M."/>
            <person name="Liang P."/>
            <person name="Riley M."/>
            <person name="Hood L."/>
            <person name="DasSarma S."/>
        </authorList>
    </citation>
    <scope>NUCLEOTIDE SEQUENCE [LARGE SCALE GENOMIC DNA]</scope>
    <source>
        <strain evidence="8">ATCC 700922 / JCM 11081 / NRC-1</strain>
    </source>
</reference>
<evidence type="ECO:0000256" key="4">
    <source>
        <dbReference type="ARBA" id="ARBA00023098"/>
    </source>
</evidence>
<dbReference type="InterPro" id="IPR045851">
    <property type="entry name" value="AMP-bd_C_sf"/>
</dbReference>
<evidence type="ECO:0000259" key="5">
    <source>
        <dbReference type="Pfam" id="PF00501"/>
    </source>
</evidence>
<dbReference type="EMBL" id="AE004437">
    <property type="protein sequence ID" value="AAG18780.1"/>
    <property type="molecule type" value="Genomic_DNA"/>
</dbReference>
<comment type="similarity">
    <text evidence="1">Belongs to the ATP-dependent AMP-binding enzyme family.</text>
</comment>
<dbReference type="InterPro" id="IPR000873">
    <property type="entry name" value="AMP-dep_synth/lig_dom"/>
</dbReference>
<dbReference type="HOGENOM" id="CLU_000022_59_5_2"/>
<dbReference type="InterPro" id="IPR025110">
    <property type="entry name" value="AMP-bd_C"/>
</dbReference>
<evidence type="ECO:0000256" key="2">
    <source>
        <dbReference type="ARBA" id="ARBA00022598"/>
    </source>
</evidence>
<keyword evidence="8" id="KW-1185">Reference proteome</keyword>
<dbReference type="KEGG" id="hal:VNG_0162G"/>
<evidence type="ECO:0000256" key="1">
    <source>
        <dbReference type="ARBA" id="ARBA00006432"/>
    </source>
</evidence>
<keyword evidence="3" id="KW-0276">Fatty acid metabolism</keyword>
<dbReference type="STRING" id="64091.VNG_0162G"/>
<dbReference type="Pfam" id="PF00501">
    <property type="entry name" value="AMP-binding"/>
    <property type="match status" value="1"/>
</dbReference>
<gene>
    <name evidence="7" type="primary">alkK</name>
    <name evidence="7" type="ordered locus">VNG_0162G</name>
</gene>
<dbReference type="Gene3D" id="3.40.50.12780">
    <property type="entry name" value="N-terminal domain of ligase-like"/>
    <property type="match status" value="1"/>
</dbReference>
<dbReference type="PANTHER" id="PTHR43859">
    <property type="entry name" value="ACYL-ACTIVATING ENZYME"/>
    <property type="match status" value="1"/>
</dbReference>
<dbReference type="SUPFAM" id="SSF56801">
    <property type="entry name" value="Acetyl-CoA synthetase-like"/>
    <property type="match status" value="1"/>
</dbReference>
<dbReference type="Gene3D" id="3.30.300.30">
    <property type="match status" value="1"/>
</dbReference>
<protein>
    <submittedName>
        <fullName evidence="7">Medium-chain acyl-CoA ligase</fullName>
    </submittedName>
</protein>
<dbReference type="AlphaFoldDB" id="Q9HSM3"/>
<dbReference type="PaxDb" id="64091-VNG_0162G"/>
<evidence type="ECO:0000256" key="3">
    <source>
        <dbReference type="ARBA" id="ARBA00022832"/>
    </source>
</evidence>
<dbReference type="InParanoid" id="Q9HSM3"/>
<dbReference type="PANTHER" id="PTHR43859:SF4">
    <property type="entry name" value="BUTANOATE--COA LIGASE AAE1-RELATED"/>
    <property type="match status" value="1"/>
</dbReference>
<feature type="domain" description="AMP-dependent synthetase/ligase" evidence="5">
    <location>
        <begin position="78"/>
        <end position="447"/>
    </location>
</feature>
<sequence>MERRAQRGGRRRPELAGRCLRCRAATHRPCEGSPWALALICTALGVPTPQTTITDVCDGGGVMHRPLLVTDFIDRARTYYGDETAVVATTGRRYTYSELADRADRFSAVLQAAGIDSGDRVAVLDPNTHYHLEAAYGAMQLGAIHTPLNYRLTPDDYAYILADAGADAIYADAAYADRVEAVRDQIPTTTFITDDPAAVDGDWQDADALLADADPDDYDRPDMAEDDVITINYTSGTTGDPKGVCRTHRNEVVHALLLSTHHTITDTDTYLWTLPMFHANGWGHIFAITGAGATHVCTRGVDAASVFDTIQAEAVSYLCAAPTVLNMLLDYHEAHDVAATGDADVRVATAGSAPPEATIRAVESALDWSLMHVYGATETGPLIATSDADRLLAAGGGSRAAMQKRQGIGLLGTELRVVDEHGNDVPRDNETIGEIVVSGNQVMDRYWNKPDATERAFTDRVDGYFHMGDFAVVDDTGFVSILDRKKDIIISGGENISSIELEDTLFEHDAVGEVAVVPSPHDDWGETPKAFVVPASGDPNNPGVTTTALVEYTRAELASFKTVRRVEFVDELPTTATGKVQKYELRAAEFADEESLVGQG</sequence>
<evidence type="ECO:0000313" key="8">
    <source>
        <dbReference type="Proteomes" id="UP000000554"/>
    </source>
</evidence>
<evidence type="ECO:0000313" key="7">
    <source>
        <dbReference type="EMBL" id="AAG18780.1"/>
    </source>
</evidence>
<name>Q9HSM3_HALSA</name>
<dbReference type="GO" id="GO:0016874">
    <property type="term" value="F:ligase activity"/>
    <property type="evidence" value="ECO:0007669"/>
    <property type="project" value="UniProtKB-KW"/>
</dbReference>
<dbReference type="Pfam" id="PF13193">
    <property type="entry name" value="AMP-binding_C"/>
    <property type="match status" value="1"/>
</dbReference>
<dbReference type="Proteomes" id="UP000000554">
    <property type="component" value="Chromosome"/>
</dbReference>
<dbReference type="PATRIC" id="fig|64091.14.peg.116"/>
<dbReference type="PIR" id="H84176">
    <property type="entry name" value="H84176"/>
</dbReference>
<dbReference type="InterPro" id="IPR020845">
    <property type="entry name" value="AMP-binding_CS"/>
</dbReference>
<organism evidence="7 8">
    <name type="scientific">Halobacterium salinarum (strain ATCC 700922 / JCM 11081 / NRC-1)</name>
    <name type="common">Halobacterium halobium</name>
    <dbReference type="NCBI Taxonomy" id="64091"/>
    <lineage>
        <taxon>Archaea</taxon>
        <taxon>Methanobacteriati</taxon>
        <taxon>Methanobacteriota</taxon>
        <taxon>Stenosarchaea group</taxon>
        <taxon>Halobacteria</taxon>
        <taxon>Halobacteriales</taxon>
        <taxon>Halobacteriaceae</taxon>
        <taxon>Halobacterium</taxon>
        <taxon>Halobacterium salinarum NRC-34001</taxon>
    </lineage>
</organism>
<keyword evidence="4" id="KW-0443">Lipid metabolism</keyword>
<feature type="domain" description="AMP-binding enzyme C-terminal" evidence="6">
    <location>
        <begin position="500"/>
        <end position="579"/>
    </location>
</feature>
<evidence type="ECO:0000259" key="6">
    <source>
        <dbReference type="Pfam" id="PF13193"/>
    </source>
</evidence>
<accession>Q9HSM3</accession>
<dbReference type="GO" id="GO:0006631">
    <property type="term" value="P:fatty acid metabolic process"/>
    <property type="evidence" value="ECO:0007669"/>
    <property type="project" value="UniProtKB-KW"/>
</dbReference>
<dbReference type="PROSITE" id="PS00455">
    <property type="entry name" value="AMP_BINDING"/>
    <property type="match status" value="1"/>
</dbReference>
<dbReference type="InterPro" id="IPR042099">
    <property type="entry name" value="ANL_N_sf"/>
</dbReference>
<keyword evidence="2 7" id="KW-0436">Ligase</keyword>